<accession>A0A6P7FCP4</accession>
<evidence type="ECO:0000256" key="10">
    <source>
        <dbReference type="ARBA" id="ARBA00030857"/>
    </source>
</evidence>
<reference evidence="15" key="1">
    <citation type="submission" date="2025-04" db="UniProtKB">
        <authorList>
            <consortium name="RefSeq"/>
        </authorList>
    </citation>
    <scope>IDENTIFICATION</scope>
    <source>
        <tissue evidence="15">Whole insect</tissue>
    </source>
</reference>
<evidence type="ECO:0000256" key="12">
    <source>
        <dbReference type="RuleBase" id="RU003560"/>
    </source>
</evidence>
<organism evidence="15">
    <name type="scientific">Diabrotica virgifera virgifera</name>
    <name type="common">western corn rootworm</name>
    <dbReference type="NCBI Taxonomy" id="50390"/>
    <lineage>
        <taxon>Eukaryota</taxon>
        <taxon>Metazoa</taxon>
        <taxon>Ecdysozoa</taxon>
        <taxon>Arthropoda</taxon>
        <taxon>Hexapoda</taxon>
        <taxon>Insecta</taxon>
        <taxon>Pterygota</taxon>
        <taxon>Neoptera</taxon>
        <taxon>Endopterygota</taxon>
        <taxon>Coleoptera</taxon>
        <taxon>Polyphaga</taxon>
        <taxon>Cucujiformia</taxon>
        <taxon>Chrysomeloidea</taxon>
        <taxon>Chrysomelidae</taxon>
        <taxon>Galerucinae</taxon>
        <taxon>Diabroticina</taxon>
        <taxon>Diabroticites</taxon>
        <taxon>Diabrotica</taxon>
    </lineage>
</organism>
<sequence length="503" mass="56469">MLSKLVKPVGRNPLPIENILKLATCRGNASVANLVPEEPSGPSMKTDIPGPKSKELMKQLSNVYNLGSTQYLVNYEKSSGNYLVDADDNIMLDTYTQISTLPLGYNHPALLNVFHDEHNLKSLINRPALGVYPGIDWPQRMENIFKQVSPKLPKITPMMCGACSNENAIKTSFIAYRMRERGDKDFTDVEKKSSIMNQLPGCPEMSILSFKGAFHGRTVATLSCTHSMAIHKLDVPSFAHWPIATFPMYKYPLEENRRENEEIDNKCLEEVEDLIESHKKTCPVAGLIIEPIQSEGGDNHASPEFFQKLQKICKKNGVALIIDEVQTGCGPTGKFWCHEHFNLPNPPDIVTFSKKMQMAGFFHSDEITVKHPSRIFNTWMGDPGKTILLEAILEVIKTQNLLDQVNRSGKRMLEGLGQLQKEFPDMLHSLRGKGTFIAINANGSELRDKIIKNLKKNGVQSGGCGTESIRHRTALIFKEKHADVYLDILRNVVKDLSKEKKRN</sequence>
<comment type="similarity">
    <text evidence="2 12">Belongs to the class-III pyridoxal-phosphate-dependent aminotransferase family.</text>
</comment>
<evidence type="ECO:0000256" key="1">
    <source>
        <dbReference type="ARBA" id="ARBA00001933"/>
    </source>
</evidence>
<evidence type="ECO:0000313" key="15">
    <source>
        <dbReference type="RefSeq" id="XP_028131203.1"/>
    </source>
</evidence>
<dbReference type="PANTHER" id="PTHR43206:SF1">
    <property type="entry name" value="4-AMINOBUTYRATE AMINOTRANSFERASE, MITOCHONDRIAL"/>
    <property type="match status" value="1"/>
</dbReference>
<dbReference type="InterPro" id="IPR015422">
    <property type="entry name" value="PyrdxlP-dep_Trfase_small"/>
</dbReference>
<dbReference type="AlphaFoldDB" id="A0A6P7FCP4"/>
<dbReference type="EC" id="2.6.1.22" evidence="3"/>
<dbReference type="InterPro" id="IPR015421">
    <property type="entry name" value="PyrdxlP-dep_Trfase_major"/>
</dbReference>
<dbReference type="Proteomes" id="UP001652700">
    <property type="component" value="Unplaced"/>
</dbReference>
<keyword evidence="7 12" id="KW-0663">Pyridoxal phosphate</keyword>
<dbReference type="GO" id="GO:0005739">
    <property type="term" value="C:mitochondrion"/>
    <property type="evidence" value="ECO:0007669"/>
    <property type="project" value="TreeGrafter"/>
</dbReference>
<evidence type="ECO:0000256" key="6">
    <source>
        <dbReference type="ARBA" id="ARBA00022679"/>
    </source>
</evidence>
<gene>
    <name evidence="15" type="primary">LOC114326932</name>
</gene>
<dbReference type="GO" id="GO:0030170">
    <property type="term" value="F:pyridoxal phosphate binding"/>
    <property type="evidence" value="ECO:0007669"/>
    <property type="project" value="InterPro"/>
</dbReference>
<dbReference type="Gene3D" id="3.90.1150.10">
    <property type="entry name" value="Aspartate Aminotransferase, domain 1"/>
    <property type="match status" value="1"/>
</dbReference>
<evidence type="ECO:0000256" key="7">
    <source>
        <dbReference type="ARBA" id="ARBA00022898"/>
    </source>
</evidence>
<dbReference type="PANTHER" id="PTHR43206">
    <property type="entry name" value="AMINOTRANSFERASE"/>
    <property type="match status" value="1"/>
</dbReference>
<evidence type="ECO:0000256" key="11">
    <source>
        <dbReference type="ARBA" id="ARBA00031787"/>
    </source>
</evidence>
<evidence type="ECO:0000256" key="8">
    <source>
        <dbReference type="ARBA" id="ARBA00029760"/>
    </source>
</evidence>
<evidence type="ECO:0000256" key="2">
    <source>
        <dbReference type="ARBA" id="ARBA00008954"/>
    </source>
</evidence>
<keyword evidence="6" id="KW-0808">Transferase</keyword>
<dbReference type="NCBIfam" id="TIGR00699">
    <property type="entry name" value="GABAtrns_euk"/>
    <property type="match status" value="1"/>
</dbReference>
<dbReference type="InterPro" id="IPR015424">
    <property type="entry name" value="PyrdxlP-dep_Trfase"/>
</dbReference>
<dbReference type="InterPro" id="IPR005814">
    <property type="entry name" value="Aminotrans_3"/>
</dbReference>
<evidence type="ECO:0000256" key="5">
    <source>
        <dbReference type="ARBA" id="ARBA00022576"/>
    </source>
</evidence>
<dbReference type="InterPro" id="IPR004631">
    <property type="entry name" value="4NH2But_aminotransferase_euk"/>
</dbReference>
<dbReference type="EnsemblMetazoa" id="XM_028275402.2">
    <property type="protein sequence ID" value="XP_028131203.1"/>
    <property type="gene ID" value="LOC114326932"/>
</dbReference>
<keyword evidence="14" id="KW-1185">Reference proteome</keyword>
<proteinExistence type="inferred from homology"/>
<name>A0A6P7FCP4_DIAVI</name>
<dbReference type="RefSeq" id="XP_028131203.1">
    <property type="nucleotide sequence ID" value="XM_028275402.1"/>
</dbReference>
<evidence type="ECO:0000313" key="13">
    <source>
        <dbReference type="EnsemblMetazoa" id="XP_028131203.1"/>
    </source>
</evidence>
<dbReference type="KEGG" id="dvv:114326932"/>
<dbReference type="Pfam" id="PF00202">
    <property type="entry name" value="Aminotran_3"/>
    <property type="match status" value="1"/>
</dbReference>
<dbReference type="InParanoid" id="A0A6P7FCP4"/>
<dbReference type="CDD" id="cd00610">
    <property type="entry name" value="OAT_like"/>
    <property type="match status" value="1"/>
</dbReference>
<dbReference type="SUPFAM" id="SSF53383">
    <property type="entry name" value="PLP-dependent transferases"/>
    <property type="match status" value="1"/>
</dbReference>
<protein>
    <recommendedName>
        <fullName evidence="10">(S)-3-amino-2-methylpropionate transaminase</fullName>
        <ecNumber evidence="4">2.6.1.19</ecNumber>
        <ecNumber evidence="3">2.6.1.22</ecNumber>
    </recommendedName>
    <alternativeName>
        <fullName evidence="11">GABA aminotransferase</fullName>
    </alternativeName>
    <alternativeName>
        <fullName evidence="9">Gamma-amino-N-butyrate transaminase</fullName>
    </alternativeName>
    <alternativeName>
        <fullName evidence="8">L-AIBAT</fullName>
    </alternativeName>
</protein>
<evidence type="ECO:0000256" key="4">
    <source>
        <dbReference type="ARBA" id="ARBA00012912"/>
    </source>
</evidence>
<reference evidence="13" key="2">
    <citation type="submission" date="2025-05" db="UniProtKB">
        <authorList>
            <consortium name="EnsemblMetazoa"/>
        </authorList>
    </citation>
    <scope>IDENTIFICATION</scope>
</reference>
<evidence type="ECO:0000256" key="9">
    <source>
        <dbReference type="ARBA" id="ARBA00030204"/>
    </source>
</evidence>
<dbReference type="OrthoDB" id="5419315at2759"/>
<evidence type="ECO:0000313" key="14">
    <source>
        <dbReference type="Proteomes" id="UP001652700"/>
    </source>
</evidence>
<dbReference type="PIRSF" id="PIRSF000521">
    <property type="entry name" value="Transaminase_4ab_Lys_Orn"/>
    <property type="match status" value="1"/>
</dbReference>
<dbReference type="GeneID" id="114326932"/>
<dbReference type="FunFam" id="3.40.640.10:FF:000029">
    <property type="entry name" value="4-aminobutyrate aminotransferase, mitochondrial"/>
    <property type="match status" value="1"/>
</dbReference>
<dbReference type="GO" id="GO:0047298">
    <property type="term" value="F:(S)-3-amino-2-methylpropionate transaminase activity"/>
    <property type="evidence" value="ECO:0007669"/>
    <property type="project" value="UniProtKB-EC"/>
</dbReference>
<comment type="cofactor">
    <cofactor evidence="1">
        <name>pyridoxal 5'-phosphate</name>
        <dbReference type="ChEBI" id="CHEBI:597326"/>
    </cofactor>
</comment>
<dbReference type="EC" id="2.6.1.19" evidence="4"/>
<keyword evidence="5" id="KW-0032">Aminotransferase</keyword>
<evidence type="ECO:0000256" key="3">
    <source>
        <dbReference type="ARBA" id="ARBA00012876"/>
    </source>
</evidence>
<dbReference type="Gene3D" id="3.40.640.10">
    <property type="entry name" value="Type I PLP-dependent aspartate aminotransferase-like (Major domain)"/>
    <property type="match status" value="1"/>
</dbReference>
<dbReference type="GO" id="GO:0009450">
    <property type="term" value="P:gamma-aminobutyric acid catabolic process"/>
    <property type="evidence" value="ECO:0007669"/>
    <property type="project" value="TreeGrafter"/>
</dbReference>
<dbReference type="GO" id="GO:0034386">
    <property type="term" value="F:4-aminobutyrate:2-oxoglutarate transaminase activity"/>
    <property type="evidence" value="ECO:0007669"/>
    <property type="project" value="UniProtKB-EC"/>
</dbReference>